<evidence type="ECO:0000313" key="1">
    <source>
        <dbReference type="EMBL" id="KAI0510720.1"/>
    </source>
</evidence>
<sequence>MSSICRSVAIGARFISARSKTVLPKTSPSRRAAIVASRPLTLALGCVESLRPLHSATASARLISNIAAHSSCWSWVSQGENLGKNRSRKNIIMSIQTLIASLSCNIWRHLMGYPHIVILVALCVQHILICKSTFTSIEYL</sequence>
<dbReference type="EMBL" id="JAGYWB010000009">
    <property type="protein sequence ID" value="KAI0510720.1"/>
    <property type="molecule type" value="Genomic_DNA"/>
</dbReference>
<protein>
    <submittedName>
        <fullName evidence="1">Uncharacterized protein</fullName>
    </submittedName>
</protein>
<dbReference type="PANTHER" id="PTHR33156">
    <property type="entry name" value="OS02G0230000 PROTEIN"/>
    <property type="match status" value="1"/>
</dbReference>
<dbReference type="AlphaFoldDB" id="A0A8T3BEN4"/>
<dbReference type="InterPro" id="IPR043459">
    <property type="entry name" value="NFD6/NOXY2-like"/>
</dbReference>
<gene>
    <name evidence="1" type="ORF">KFK09_011329</name>
</gene>
<reference evidence="1" key="1">
    <citation type="journal article" date="2022" name="Front. Genet.">
        <title>Chromosome-Scale Assembly of the Dendrobium nobile Genome Provides Insights Into the Molecular Mechanism of the Biosynthesis of the Medicinal Active Ingredient of Dendrobium.</title>
        <authorList>
            <person name="Xu Q."/>
            <person name="Niu S.-C."/>
            <person name="Li K.-L."/>
            <person name="Zheng P.-J."/>
            <person name="Zhang X.-J."/>
            <person name="Jia Y."/>
            <person name="Liu Y."/>
            <person name="Niu Y.-X."/>
            <person name="Yu L.-H."/>
            <person name="Chen D.-F."/>
            <person name="Zhang G.-Q."/>
        </authorList>
    </citation>
    <scope>NUCLEOTIDE SEQUENCE</scope>
    <source>
        <tissue evidence="1">Leaf</tissue>
    </source>
</reference>
<evidence type="ECO:0000313" key="2">
    <source>
        <dbReference type="Proteomes" id="UP000829196"/>
    </source>
</evidence>
<comment type="caution">
    <text evidence="1">The sequence shown here is derived from an EMBL/GenBank/DDBJ whole genome shotgun (WGS) entry which is preliminary data.</text>
</comment>
<dbReference type="PANTHER" id="PTHR33156:SF37">
    <property type="entry name" value="PROTEIN NUCLEAR FUSION DEFECTIVE 6, CHLOROPLASTIC_MITOCHONDRIAL"/>
    <property type="match status" value="1"/>
</dbReference>
<dbReference type="OrthoDB" id="669248at2759"/>
<keyword evidence="2" id="KW-1185">Reference proteome</keyword>
<dbReference type="Proteomes" id="UP000829196">
    <property type="component" value="Unassembled WGS sequence"/>
</dbReference>
<accession>A0A8T3BEN4</accession>
<name>A0A8T3BEN4_DENNO</name>
<proteinExistence type="predicted"/>
<organism evidence="1 2">
    <name type="scientific">Dendrobium nobile</name>
    <name type="common">Orchid</name>
    <dbReference type="NCBI Taxonomy" id="94219"/>
    <lineage>
        <taxon>Eukaryota</taxon>
        <taxon>Viridiplantae</taxon>
        <taxon>Streptophyta</taxon>
        <taxon>Embryophyta</taxon>
        <taxon>Tracheophyta</taxon>
        <taxon>Spermatophyta</taxon>
        <taxon>Magnoliopsida</taxon>
        <taxon>Liliopsida</taxon>
        <taxon>Asparagales</taxon>
        <taxon>Orchidaceae</taxon>
        <taxon>Epidendroideae</taxon>
        <taxon>Malaxideae</taxon>
        <taxon>Dendrobiinae</taxon>
        <taxon>Dendrobium</taxon>
    </lineage>
</organism>